<keyword evidence="5" id="KW-1185">Reference proteome</keyword>
<feature type="domain" description="PucR C-terminal helix-turn-helix" evidence="2">
    <location>
        <begin position="501"/>
        <end position="556"/>
    </location>
</feature>
<gene>
    <name evidence="4" type="ORF">BHF68_10555</name>
</gene>
<dbReference type="Pfam" id="PF13556">
    <property type="entry name" value="HTH_30"/>
    <property type="match status" value="1"/>
</dbReference>
<dbReference type="PANTHER" id="PTHR33744">
    <property type="entry name" value="CARBOHYDRATE DIACID REGULATOR"/>
    <property type="match status" value="1"/>
</dbReference>
<sequence>MKVDSLLLRELLFMEPLVRYQLLNGVITNEISISELVCFDSNVASKDVNKAARKDVQLAEKSMLVLELDNSSLLDTIDTLKQESMHRNILEDNIKALCLLHENNIAIPEIVYQAIKQVHIPVIFLEKLTFEQLLSYYQFAKQLKESGMLLEYIRASNNYLYSLLNKHGISYLWSFLEQTIQQSIFLFNSRLEPLALTDSMVDEIAAKKEEWTELRSAFQMYKGTKQEHIELTAKSAATGKTKNWKLLNIEIDMQQGYVGILEENGQLQAVDVAHVQRALPLIVAELLKQREITETKKSYKQSFLYDLLHNNLEEASDLVISQGKLWDWDLTKPYQLLLIEFSRQNITKLNHEEYKHTQLLIKNLLASSFKVAIVEELNGQIVVMYSDSIGIAKVRKQRKESALAIAETIQEKIRNVFPESKVTVGIGRFYPTTDDLCRAYQEAKTAVELSKYMPDVHIMHFEDLGVMRLLTNIRNEQLEDFFKEYLEELLMFDEENNTNFLQSLNVYFTENGNLKAAAKKLYVHTNTLRYRLKKAEEILKVDLQKPGDFVNLYVASLIHNLNQNK</sequence>
<dbReference type="InterPro" id="IPR051448">
    <property type="entry name" value="CdaR-like_regulators"/>
</dbReference>
<dbReference type="Proteomes" id="UP000094296">
    <property type="component" value="Unassembled WGS sequence"/>
</dbReference>
<dbReference type="RefSeq" id="WP_069644101.1">
    <property type="nucleotide sequence ID" value="NZ_MIJE01000034.1"/>
</dbReference>
<feature type="domain" description="CdaR GGDEF-like" evidence="3">
    <location>
        <begin position="315"/>
        <end position="448"/>
    </location>
</feature>
<name>A0A1E5FZ64_9FIRM</name>
<accession>A0A1E5FZ64</accession>
<dbReference type="STRING" id="766136.BHF68_10555"/>
<dbReference type="Pfam" id="PF17853">
    <property type="entry name" value="GGDEF_2"/>
    <property type="match status" value="1"/>
</dbReference>
<evidence type="ECO:0000259" key="3">
    <source>
        <dbReference type="Pfam" id="PF17853"/>
    </source>
</evidence>
<dbReference type="OrthoDB" id="9792148at2"/>
<organism evidence="4 5">
    <name type="scientific">Desulfuribacillus alkaliarsenatis</name>
    <dbReference type="NCBI Taxonomy" id="766136"/>
    <lineage>
        <taxon>Bacteria</taxon>
        <taxon>Bacillati</taxon>
        <taxon>Bacillota</taxon>
        <taxon>Desulfuribacillia</taxon>
        <taxon>Desulfuribacillales</taxon>
        <taxon>Desulfuribacillaceae</taxon>
        <taxon>Desulfuribacillus</taxon>
    </lineage>
</organism>
<dbReference type="PANTHER" id="PTHR33744:SF1">
    <property type="entry name" value="DNA-BINDING TRANSCRIPTIONAL ACTIVATOR ADER"/>
    <property type="match status" value="1"/>
</dbReference>
<dbReference type="EMBL" id="MIJE01000034">
    <property type="protein sequence ID" value="OEF95829.1"/>
    <property type="molecule type" value="Genomic_DNA"/>
</dbReference>
<dbReference type="InterPro" id="IPR042070">
    <property type="entry name" value="PucR_C-HTH_sf"/>
</dbReference>
<dbReference type="Gene3D" id="1.10.10.2840">
    <property type="entry name" value="PucR C-terminal helix-turn-helix domain"/>
    <property type="match status" value="1"/>
</dbReference>
<protein>
    <recommendedName>
        <fullName evidence="6">PucR family transcriptional regulator</fullName>
    </recommendedName>
</protein>
<evidence type="ECO:0000313" key="4">
    <source>
        <dbReference type="EMBL" id="OEF95829.1"/>
    </source>
</evidence>
<evidence type="ECO:0000256" key="1">
    <source>
        <dbReference type="ARBA" id="ARBA00006754"/>
    </source>
</evidence>
<dbReference type="InterPro" id="IPR025736">
    <property type="entry name" value="PucR_C-HTH_dom"/>
</dbReference>
<evidence type="ECO:0000259" key="2">
    <source>
        <dbReference type="Pfam" id="PF13556"/>
    </source>
</evidence>
<comment type="similarity">
    <text evidence="1">Belongs to the CdaR family.</text>
</comment>
<evidence type="ECO:0000313" key="5">
    <source>
        <dbReference type="Proteomes" id="UP000094296"/>
    </source>
</evidence>
<evidence type="ECO:0008006" key="6">
    <source>
        <dbReference type="Google" id="ProtNLM"/>
    </source>
</evidence>
<dbReference type="AlphaFoldDB" id="A0A1E5FZ64"/>
<comment type="caution">
    <text evidence="4">The sequence shown here is derived from an EMBL/GenBank/DDBJ whole genome shotgun (WGS) entry which is preliminary data.</text>
</comment>
<dbReference type="InterPro" id="IPR041522">
    <property type="entry name" value="CdaR_GGDEF"/>
</dbReference>
<reference evidence="4 5" key="1">
    <citation type="submission" date="2016-09" db="EMBL/GenBank/DDBJ databases">
        <title>Draft genome sequence for the type strain of Desulfuribacillus alkaliarsenatis AHT28, an obligately anaerobic, sulfidogenic bacterium isolated from Russian soda lake sediments.</title>
        <authorList>
            <person name="Abin C.A."/>
            <person name="Hollibaugh J.T."/>
        </authorList>
    </citation>
    <scope>NUCLEOTIDE SEQUENCE [LARGE SCALE GENOMIC DNA]</scope>
    <source>
        <strain evidence="4 5">AHT28</strain>
    </source>
</reference>
<proteinExistence type="inferred from homology"/>